<comment type="subunit">
    <text evidence="8">Homodimer.</text>
</comment>
<keyword evidence="5 8" id="KW-0067">ATP-binding</keyword>
<proteinExistence type="inferred from homology"/>
<dbReference type="InterPro" id="IPR027031">
    <property type="entry name" value="Gly-tRNA_synthase/POLG2"/>
</dbReference>
<evidence type="ECO:0000313" key="10">
    <source>
        <dbReference type="EMBL" id="TWU27848.1"/>
    </source>
</evidence>
<dbReference type="PROSITE" id="PS50862">
    <property type="entry name" value="AA_TRNA_LIGASE_II"/>
    <property type="match status" value="1"/>
</dbReference>
<evidence type="ECO:0000256" key="1">
    <source>
        <dbReference type="ARBA" id="ARBA00008226"/>
    </source>
</evidence>
<dbReference type="GO" id="GO:0015966">
    <property type="term" value="P:diadenosine tetraphosphate biosynthetic process"/>
    <property type="evidence" value="ECO:0007669"/>
    <property type="project" value="UniProtKB-ARBA"/>
</dbReference>
<dbReference type="Gene3D" id="3.30.930.10">
    <property type="entry name" value="Bira Bifunctional Protein, Domain 2"/>
    <property type="match status" value="2"/>
</dbReference>
<comment type="subcellular location">
    <subcellularLocation>
        <location evidence="8">Cytoplasm</location>
    </subcellularLocation>
</comment>
<protein>
    <recommendedName>
        <fullName evidence="8">Glycine--tRNA ligase</fullName>
        <ecNumber evidence="8">6.1.1.14</ecNumber>
    </recommendedName>
    <alternativeName>
        <fullName evidence="8">Glycyl-tRNA synthetase</fullName>
        <shortName evidence="8">GlyRS</shortName>
    </alternativeName>
</protein>
<evidence type="ECO:0000256" key="7">
    <source>
        <dbReference type="ARBA" id="ARBA00023146"/>
    </source>
</evidence>
<feature type="domain" description="Aminoacyl-transfer RNA synthetases class-II family profile" evidence="9">
    <location>
        <begin position="253"/>
        <end position="509"/>
    </location>
</feature>
<evidence type="ECO:0000256" key="4">
    <source>
        <dbReference type="ARBA" id="ARBA00022741"/>
    </source>
</evidence>
<dbReference type="FunFam" id="3.40.50.800:FF:000002">
    <property type="entry name" value="Glycine--tRNA ligase"/>
    <property type="match status" value="1"/>
</dbReference>
<dbReference type="PRINTS" id="PR01043">
    <property type="entry name" value="TRNASYNTHGLY"/>
</dbReference>
<feature type="binding site" evidence="8">
    <location>
        <begin position="459"/>
        <end position="463"/>
    </location>
    <ligand>
        <name>substrate</name>
    </ligand>
</feature>
<dbReference type="EMBL" id="SJPS01000003">
    <property type="protein sequence ID" value="TWU27848.1"/>
    <property type="molecule type" value="Genomic_DNA"/>
</dbReference>
<dbReference type="Pfam" id="PF03129">
    <property type="entry name" value="HGTP_anticodon"/>
    <property type="match status" value="1"/>
</dbReference>
<dbReference type="GO" id="GO:0004820">
    <property type="term" value="F:glycine-tRNA ligase activity"/>
    <property type="evidence" value="ECO:0007669"/>
    <property type="project" value="UniProtKB-UniRule"/>
</dbReference>
<dbReference type="Proteomes" id="UP000318437">
    <property type="component" value="Unassembled WGS sequence"/>
</dbReference>
<gene>
    <name evidence="8 10" type="primary">glyQS</name>
    <name evidence="10" type="ORF">Pla144_26250</name>
</gene>
<feature type="binding site" evidence="8">
    <location>
        <begin position="395"/>
        <end position="396"/>
    </location>
    <ligand>
        <name>ATP</name>
        <dbReference type="ChEBI" id="CHEBI:30616"/>
    </ligand>
</feature>
<dbReference type="HAMAP" id="MF_00253_B">
    <property type="entry name" value="Gly_tRNA_synth_B"/>
    <property type="match status" value="1"/>
</dbReference>
<dbReference type="InterPro" id="IPR022961">
    <property type="entry name" value="Gly_tRNA_ligase_bac"/>
</dbReference>
<dbReference type="Pfam" id="PF00587">
    <property type="entry name" value="tRNA-synt_2b"/>
    <property type="match status" value="1"/>
</dbReference>
<keyword evidence="4 8" id="KW-0547">Nucleotide-binding</keyword>
<dbReference type="GO" id="GO:1990742">
    <property type="term" value="C:microvesicle"/>
    <property type="evidence" value="ECO:0007669"/>
    <property type="project" value="UniProtKB-ARBA"/>
</dbReference>
<dbReference type="PANTHER" id="PTHR10745">
    <property type="entry name" value="GLYCYL-TRNA SYNTHETASE/DNA POLYMERASE SUBUNIT GAMMA-2"/>
    <property type="match status" value="1"/>
</dbReference>
<keyword evidence="6 8" id="KW-0648">Protein biosynthesis</keyword>
<dbReference type="InterPro" id="IPR002315">
    <property type="entry name" value="tRNA-synt_gly"/>
</dbReference>
<feature type="binding site" evidence="8">
    <location>
        <begin position="317"/>
        <end position="322"/>
    </location>
    <ligand>
        <name>ATP</name>
        <dbReference type="ChEBI" id="CHEBI:30616"/>
    </ligand>
</feature>
<evidence type="ECO:0000259" key="9">
    <source>
        <dbReference type="PROSITE" id="PS50862"/>
    </source>
</evidence>
<feature type="binding site" evidence="8">
    <location>
        <position position="275"/>
    </location>
    <ligand>
        <name>substrate</name>
    </ligand>
</feature>
<organism evidence="10 11">
    <name type="scientific">Bythopirellula polymerisocia</name>
    <dbReference type="NCBI Taxonomy" id="2528003"/>
    <lineage>
        <taxon>Bacteria</taxon>
        <taxon>Pseudomonadati</taxon>
        <taxon>Planctomycetota</taxon>
        <taxon>Planctomycetia</taxon>
        <taxon>Pirellulales</taxon>
        <taxon>Lacipirellulaceae</taxon>
        <taxon>Bythopirellula</taxon>
    </lineage>
</organism>
<dbReference type="PANTHER" id="PTHR10745:SF8">
    <property type="entry name" value="DNA POLYMERASE SUBUNIT GAMMA-2, MITOCHONDRIAL"/>
    <property type="match status" value="1"/>
</dbReference>
<dbReference type="GO" id="GO:0005737">
    <property type="term" value="C:cytoplasm"/>
    <property type="evidence" value="ECO:0007669"/>
    <property type="project" value="UniProtKB-SubCell"/>
</dbReference>
<dbReference type="NCBIfam" id="NF003211">
    <property type="entry name" value="PRK04173.1"/>
    <property type="match status" value="1"/>
</dbReference>
<evidence type="ECO:0000256" key="2">
    <source>
        <dbReference type="ARBA" id="ARBA00022490"/>
    </source>
</evidence>
<comment type="catalytic activity">
    <reaction evidence="8">
        <text>tRNA(Gly) + glycine + ATP = glycyl-tRNA(Gly) + AMP + diphosphate</text>
        <dbReference type="Rhea" id="RHEA:16013"/>
        <dbReference type="Rhea" id="RHEA-COMP:9664"/>
        <dbReference type="Rhea" id="RHEA-COMP:9683"/>
        <dbReference type="ChEBI" id="CHEBI:30616"/>
        <dbReference type="ChEBI" id="CHEBI:33019"/>
        <dbReference type="ChEBI" id="CHEBI:57305"/>
        <dbReference type="ChEBI" id="CHEBI:78442"/>
        <dbReference type="ChEBI" id="CHEBI:78522"/>
        <dbReference type="ChEBI" id="CHEBI:456215"/>
        <dbReference type="EC" id="6.1.1.14"/>
    </reaction>
</comment>
<keyword evidence="3 8" id="KW-0436">Ligase</keyword>
<comment type="function">
    <text evidence="8">Catalyzes the attachment of glycine to tRNA(Gly).</text>
</comment>
<comment type="caution">
    <text evidence="10">The sequence shown here is derived from an EMBL/GenBank/DDBJ whole genome shotgun (WGS) entry which is preliminary data.</text>
</comment>
<dbReference type="Gene3D" id="3.40.50.800">
    <property type="entry name" value="Anticodon-binding domain"/>
    <property type="match status" value="1"/>
</dbReference>
<evidence type="ECO:0000256" key="8">
    <source>
        <dbReference type="HAMAP-Rule" id="MF_00253"/>
    </source>
</evidence>
<dbReference type="GO" id="GO:0004081">
    <property type="term" value="F:bis(5'-nucleosyl)-tetraphosphatase (asymmetrical) activity"/>
    <property type="evidence" value="ECO:0007669"/>
    <property type="project" value="UniProtKB-ARBA"/>
</dbReference>
<feature type="binding site" evidence="8">
    <location>
        <begin position="463"/>
        <end position="466"/>
    </location>
    <ligand>
        <name>ATP</name>
        <dbReference type="ChEBI" id="CHEBI:30616"/>
    </ligand>
</feature>
<comment type="similarity">
    <text evidence="1 8">Belongs to the class-II aminoacyl-tRNA synthetase family.</text>
</comment>
<evidence type="ECO:0000256" key="5">
    <source>
        <dbReference type="ARBA" id="ARBA00022840"/>
    </source>
</evidence>
<feature type="binding site" evidence="8">
    <location>
        <begin position="307"/>
        <end position="309"/>
    </location>
    <ligand>
        <name>ATP</name>
        <dbReference type="ChEBI" id="CHEBI:30616"/>
    </ligand>
</feature>
<dbReference type="InterPro" id="IPR045864">
    <property type="entry name" value="aa-tRNA-synth_II/BPL/LPL"/>
</dbReference>
<dbReference type="InterPro" id="IPR033731">
    <property type="entry name" value="GlyRS-like_core"/>
</dbReference>
<dbReference type="InterPro" id="IPR006195">
    <property type="entry name" value="aa-tRNA-synth_II"/>
</dbReference>
<evidence type="ECO:0000313" key="11">
    <source>
        <dbReference type="Proteomes" id="UP000318437"/>
    </source>
</evidence>
<dbReference type="GO" id="GO:0070062">
    <property type="term" value="C:extracellular exosome"/>
    <property type="evidence" value="ECO:0007669"/>
    <property type="project" value="UniProtKB-ARBA"/>
</dbReference>
<name>A0A5C6CTW7_9BACT</name>
<sequence length="596" mass="68306">MGHRDRAYHAAVDVSQPIQLHLRFRILTAALILKAITLMEMEKLVSLCKRRGFLFQSSEIYGGLNGFWDYGPLGVELKRNIKNAWWQDMVTGHDELAIPAGAPTTYEMTGLDCTIIMHPQVWKCSGHFDLFCDMMVDCKETKKLYRFDQLRGRWVSAQGKKVRLQPKVISEGVQQIQGDEIERLFVTSLAEAEEEAGDLQRRALKAFNLRAKDAEVLEWHESVMTLDKLDSLECVFAPEANSVGTLNGPREFKLMFPTTIGALAGEEGRAFLRPETAQGIFVNFKNVLDSTRVKIPFGIAQIGKSFRNEITPRNFTFRSREFEQMEIEFFCHPEESRKWYEYWRDRRMQWYTDLGLAGERLRLREHDKDELSHYSVGTADIEYAFPFLSEGEYGELEGIAHRGDFDLRSHMEGKLVKNAKGCLEVELGEDGKPKYRGSGRDLQYRDEVTNDRFTPHVIEPSAGADRGALAFLCEAYTEDSAPDDKGQMQTRVVMKFHPRIAPIKAAVFPLVKKDGMPEVAQEIYRALKKRFPAFYDEKGAVGRRYRRQDEAGTPYCITVDGQSLTDNTVTIRDRDTLEQWRVKVDDVVEEVSDRVS</sequence>
<dbReference type="InterPro" id="IPR036621">
    <property type="entry name" value="Anticodon-bd_dom_sf"/>
</dbReference>
<accession>A0A5C6CTW7</accession>
<dbReference type="GO" id="GO:0006426">
    <property type="term" value="P:glycyl-tRNA aminoacylation"/>
    <property type="evidence" value="ECO:0007669"/>
    <property type="project" value="UniProtKB-UniRule"/>
</dbReference>
<feature type="binding site" evidence="8">
    <location>
        <begin position="322"/>
        <end position="326"/>
    </location>
    <ligand>
        <name>substrate</name>
    </ligand>
</feature>
<dbReference type="SUPFAM" id="SSF52954">
    <property type="entry name" value="Class II aaRS ABD-related"/>
    <property type="match status" value="1"/>
</dbReference>
<feature type="binding site" evidence="8">
    <location>
        <position position="146"/>
    </location>
    <ligand>
        <name>substrate</name>
    </ligand>
</feature>
<dbReference type="InterPro" id="IPR004154">
    <property type="entry name" value="Anticodon-bd"/>
</dbReference>
<dbReference type="InterPro" id="IPR002314">
    <property type="entry name" value="aa-tRNA-synt_IIb"/>
</dbReference>
<dbReference type="AlphaFoldDB" id="A0A5C6CTW7"/>
<dbReference type="EC" id="6.1.1.14" evidence="8"/>
<keyword evidence="11" id="KW-1185">Reference proteome</keyword>
<keyword evidence="2 8" id="KW-0963">Cytoplasm</keyword>
<evidence type="ECO:0000256" key="3">
    <source>
        <dbReference type="ARBA" id="ARBA00022598"/>
    </source>
</evidence>
<keyword evidence="7 8" id="KW-0030">Aminoacyl-tRNA synthetase</keyword>
<dbReference type="GO" id="GO:0005524">
    <property type="term" value="F:ATP binding"/>
    <property type="evidence" value="ECO:0007669"/>
    <property type="project" value="UniProtKB-UniRule"/>
</dbReference>
<dbReference type="NCBIfam" id="TIGR00389">
    <property type="entry name" value="glyS_dimeric"/>
    <property type="match status" value="1"/>
</dbReference>
<evidence type="ECO:0000256" key="6">
    <source>
        <dbReference type="ARBA" id="ARBA00022917"/>
    </source>
</evidence>
<dbReference type="SUPFAM" id="SSF55681">
    <property type="entry name" value="Class II aaRS and biotin synthetases"/>
    <property type="match status" value="1"/>
</dbReference>
<dbReference type="CDD" id="cd00774">
    <property type="entry name" value="GlyRS-like_core"/>
    <property type="match status" value="1"/>
</dbReference>
<reference evidence="10 11" key="1">
    <citation type="submission" date="2019-02" db="EMBL/GenBank/DDBJ databases">
        <title>Deep-cultivation of Planctomycetes and their phenomic and genomic characterization uncovers novel biology.</title>
        <authorList>
            <person name="Wiegand S."/>
            <person name="Jogler M."/>
            <person name="Boedeker C."/>
            <person name="Pinto D."/>
            <person name="Vollmers J."/>
            <person name="Rivas-Marin E."/>
            <person name="Kohn T."/>
            <person name="Peeters S.H."/>
            <person name="Heuer A."/>
            <person name="Rast P."/>
            <person name="Oberbeckmann S."/>
            <person name="Bunk B."/>
            <person name="Jeske O."/>
            <person name="Meyerdierks A."/>
            <person name="Storesund J.E."/>
            <person name="Kallscheuer N."/>
            <person name="Luecker S."/>
            <person name="Lage O.M."/>
            <person name="Pohl T."/>
            <person name="Merkel B.J."/>
            <person name="Hornburger P."/>
            <person name="Mueller R.-W."/>
            <person name="Bruemmer F."/>
            <person name="Labrenz M."/>
            <person name="Spormann A.M."/>
            <person name="Op Den Camp H."/>
            <person name="Overmann J."/>
            <person name="Amann R."/>
            <person name="Jetten M.S.M."/>
            <person name="Mascher T."/>
            <person name="Medema M.H."/>
            <person name="Devos D.P."/>
            <person name="Kaster A.-K."/>
            <person name="Ovreas L."/>
            <person name="Rohde M."/>
            <person name="Galperin M.Y."/>
            <person name="Jogler C."/>
        </authorList>
    </citation>
    <scope>NUCLEOTIDE SEQUENCE [LARGE SCALE GENOMIC DNA]</scope>
    <source>
        <strain evidence="10 11">Pla144</strain>
    </source>
</reference>